<dbReference type="GO" id="GO:0016020">
    <property type="term" value="C:membrane"/>
    <property type="evidence" value="ECO:0007669"/>
    <property type="project" value="InterPro"/>
</dbReference>
<comment type="catalytic activity">
    <reaction evidence="1">
        <text>Cleavage of hydrophobic, N-terminal signal or leader sequences from secreted and periplasmic proteins.</text>
        <dbReference type="EC" id="3.4.21.89"/>
    </reaction>
</comment>
<dbReference type="CDD" id="cd06530">
    <property type="entry name" value="S26_SPase_I"/>
    <property type="match status" value="1"/>
</dbReference>
<dbReference type="SUPFAM" id="SSF51306">
    <property type="entry name" value="LexA/Signal peptidase"/>
    <property type="match status" value="1"/>
</dbReference>
<feature type="domain" description="Peptidase S26" evidence="6">
    <location>
        <begin position="19"/>
        <end position="69"/>
    </location>
</feature>
<dbReference type="GO" id="GO:0009003">
    <property type="term" value="F:signal peptidase activity"/>
    <property type="evidence" value="ECO:0007669"/>
    <property type="project" value="UniProtKB-EC"/>
</dbReference>
<evidence type="ECO:0000256" key="4">
    <source>
        <dbReference type="ARBA" id="ARBA00022670"/>
    </source>
</evidence>
<keyword evidence="4" id="KW-0645">Protease</keyword>
<sequence>MQDHLLDVRLPLMSKFGRFGLVAVAGESMEPTFLNGDWLLVIWGAALKATNAVVIEREDRPGVFLVKRITRIENGKYWVEGDNKNRSTDSRTWGTLDEKEIVARVILRVRKGR</sequence>
<dbReference type="GO" id="GO:0004252">
    <property type="term" value="F:serine-type endopeptidase activity"/>
    <property type="evidence" value="ECO:0007669"/>
    <property type="project" value="InterPro"/>
</dbReference>
<dbReference type="AlphaFoldDB" id="A0A6J6W8H3"/>
<dbReference type="InterPro" id="IPR036286">
    <property type="entry name" value="LexA/Signal_pep-like_sf"/>
</dbReference>
<evidence type="ECO:0000256" key="1">
    <source>
        <dbReference type="ARBA" id="ARBA00000677"/>
    </source>
</evidence>
<dbReference type="PANTHER" id="PTHR43390:SF1">
    <property type="entry name" value="CHLOROPLAST PROCESSING PEPTIDASE"/>
    <property type="match status" value="1"/>
</dbReference>
<dbReference type="Pfam" id="PF10502">
    <property type="entry name" value="Peptidase_S26"/>
    <property type="match status" value="2"/>
</dbReference>
<dbReference type="PRINTS" id="PR00727">
    <property type="entry name" value="LEADERPTASE"/>
</dbReference>
<dbReference type="EMBL" id="CAFAAC010000006">
    <property type="protein sequence ID" value="CAB4779814.1"/>
    <property type="molecule type" value="Genomic_DNA"/>
</dbReference>
<dbReference type="PANTHER" id="PTHR43390">
    <property type="entry name" value="SIGNAL PEPTIDASE I"/>
    <property type="match status" value="1"/>
</dbReference>
<evidence type="ECO:0000256" key="5">
    <source>
        <dbReference type="ARBA" id="ARBA00022801"/>
    </source>
</evidence>
<gene>
    <name evidence="7" type="ORF">UFOPK2967_00205</name>
</gene>
<dbReference type="PROSITE" id="PS00761">
    <property type="entry name" value="SPASE_I_3"/>
    <property type="match status" value="1"/>
</dbReference>
<accession>A0A6J6W8H3</accession>
<feature type="domain" description="Peptidase S26" evidence="6">
    <location>
        <begin position="71"/>
        <end position="108"/>
    </location>
</feature>
<organism evidence="7">
    <name type="scientific">freshwater metagenome</name>
    <dbReference type="NCBI Taxonomy" id="449393"/>
    <lineage>
        <taxon>unclassified sequences</taxon>
        <taxon>metagenomes</taxon>
        <taxon>ecological metagenomes</taxon>
    </lineage>
</organism>
<dbReference type="Gene3D" id="2.10.109.10">
    <property type="entry name" value="Umud Fragment, subunit A"/>
    <property type="match status" value="1"/>
</dbReference>
<reference evidence="7" key="1">
    <citation type="submission" date="2020-05" db="EMBL/GenBank/DDBJ databases">
        <authorList>
            <person name="Chiriac C."/>
            <person name="Salcher M."/>
            <person name="Ghai R."/>
            <person name="Kavagutti S V."/>
        </authorList>
    </citation>
    <scope>NUCLEOTIDE SEQUENCE</scope>
</reference>
<evidence type="ECO:0000313" key="7">
    <source>
        <dbReference type="EMBL" id="CAB4779814.1"/>
    </source>
</evidence>
<dbReference type="EC" id="3.4.21.89" evidence="3"/>
<dbReference type="InterPro" id="IPR019533">
    <property type="entry name" value="Peptidase_S26"/>
</dbReference>
<dbReference type="GO" id="GO:0006465">
    <property type="term" value="P:signal peptide processing"/>
    <property type="evidence" value="ECO:0007669"/>
    <property type="project" value="InterPro"/>
</dbReference>
<evidence type="ECO:0000256" key="2">
    <source>
        <dbReference type="ARBA" id="ARBA00009370"/>
    </source>
</evidence>
<dbReference type="PROSITE" id="PS00501">
    <property type="entry name" value="SPASE_I_1"/>
    <property type="match status" value="1"/>
</dbReference>
<name>A0A6J6W8H3_9ZZZZ</name>
<protein>
    <recommendedName>
        <fullName evidence="3">signal peptidase I</fullName>
        <ecNumber evidence="3">3.4.21.89</ecNumber>
    </recommendedName>
</protein>
<evidence type="ECO:0000256" key="3">
    <source>
        <dbReference type="ARBA" id="ARBA00013208"/>
    </source>
</evidence>
<comment type="similarity">
    <text evidence="2">Belongs to the peptidase S26 family.</text>
</comment>
<evidence type="ECO:0000259" key="6">
    <source>
        <dbReference type="Pfam" id="PF10502"/>
    </source>
</evidence>
<dbReference type="InterPro" id="IPR019756">
    <property type="entry name" value="Pept_S26A_signal_pept_1_Ser-AS"/>
</dbReference>
<keyword evidence="5" id="KW-0378">Hydrolase</keyword>
<dbReference type="InterPro" id="IPR000223">
    <property type="entry name" value="Pept_S26A_signal_pept_1"/>
</dbReference>
<dbReference type="InterPro" id="IPR019758">
    <property type="entry name" value="Pept_S26A_signal_pept_1_CS"/>
</dbReference>
<proteinExistence type="inferred from homology"/>